<reference evidence="1" key="1">
    <citation type="submission" date="2023-04" db="EMBL/GenBank/DDBJ databases">
        <authorList>
            <person name="Vijverberg K."/>
            <person name="Xiong W."/>
            <person name="Schranz E."/>
        </authorList>
    </citation>
    <scope>NUCLEOTIDE SEQUENCE</scope>
</reference>
<organism evidence="1 2">
    <name type="scientific">Lactuca saligna</name>
    <name type="common">Willowleaf lettuce</name>
    <dbReference type="NCBI Taxonomy" id="75948"/>
    <lineage>
        <taxon>Eukaryota</taxon>
        <taxon>Viridiplantae</taxon>
        <taxon>Streptophyta</taxon>
        <taxon>Embryophyta</taxon>
        <taxon>Tracheophyta</taxon>
        <taxon>Spermatophyta</taxon>
        <taxon>Magnoliopsida</taxon>
        <taxon>eudicotyledons</taxon>
        <taxon>Gunneridae</taxon>
        <taxon>Pentapetalae</taxon>
        <taxon>asterids</taxon>
        <taxon>campanulids</taxon>
        <taxon>Asterales</taxon>
        <taxon>Asteraceae</taxon>
        <taxon>Cichorioideae</taxon>
        <taxon>Cichorieae</taxon>
        <taxon>Lactucinae</taxon>
        <taxon>Lactuca</taxon>
    </lineage>
</organism>
<proteinExistence type="predicted"/>
<gene>
    <name evidence="1" type="ORF">LSALG_LOCUS19563</name>
</gene>
<dbReference type="Proteomes" id="UP001177003">
    <property type="component" value="Chromosome 4"/>
</dbReference>
<evidence type="ECO:0000313" key="2">
    <source>
        <dbReference type="Proteomes" id="UP001177003"/>
    </source>
</evidence>
<protein>
    <submittedName>
        <fullName evidence="1">Uncharacterized protein</fullName>
    </submittedName>
</protein>
<evidence type="ECO:0000313" key="1">
    <source>
        <dbReference type="EMBL" id="CAI9279781.1"/>
    </source>
</evidence>
<accession>A0AA35YTE0</accession>
<sequence>MRPKYHIVSIILGVTRIVNNSLTKILHEFIRIFQVVCEVYLINLRLKGVGADVVVTAYELVFINGLLELHIYDAKVDEGCDRLGYDDVEKEEDVLLISLLHVLGTDGEDTLRCIVGVVANEESQGDKDALVYSISPGIIDLT</sequence>
<dbReference type="EMBL" id="OX465080">
    <property type="protein sequence ID" value="CAI9279781.1"/>
    <property type="molecule type" value="Genomic_DNA"/>
</dbReference>
<keyword evidence="2" id="KW-1185">Reference proteome</keyword>
<name>A0AA35YTE0_LACSI</name>
<dbReference type="AlphaFoldDB" id="A0AA35YTE0"/>